<dbReference type="EMBL" id="CP024847">
    <property type="protein sequence ID" value="AUR53026.1"/>
    <property type="molecule type" value="Genomic_DNA"/>
</dbReference>
<evidence type="ECO:0000256" key="1">
    <source>
        <dbReference type="ARBA" id="ARBA00001954"/>
    </source>
</evidence>
<dbReference type="Pfam" id="PF05721">
    <property type="entry name" value="PhyH"/>
    <property type="match status" value="1"/>
</dbReference>
<protein>
    <recommendedName>
        <fullName evidence="4">Phytanoyl-CoA dioxygenase</fullName>
    </recommendedName>
</protein>
<evidence type="ECO:0000313" key="3">
    <source>
        <dbReference type="Proteomes" id="UP000236655"/>
    </source>
</evidence>
<accession>A0A2I7N993</accession>
<dbReference type="OrthoDB" id="9796766at2"/>
<reference evidence="3" key="1">
    <citation type="submission" date="2017-11" db="EMBL/GenBank/DDBJ databases">
        <authorList>
            <person name="Chan K.G."/>
            <person name="Lee L.S."/>
        </authorList>
    </citation>
    <scope>NUCLEOTIDE SEQUENCE [LARGE SCALE GENOMIC DNA]</scope>
    <source>
        <strain evidence="3">DSM 100970</strain>
    </source>
</reference>
<dbReference type="InterPro" id="IPR008775">
    <property type="entry name" value="Phytyl_CoA_dOase-like"/>
</dbReference>
<dbReference type="Gene3D" id="2.60.120.620">
    <property type="entry name" value="q2cbj1_9rhob like domain"/>
    <property type="match status" value="1"/>
</dbReference>
<sequence>MTTSYGNLNFHHYDDKNDILIEEVLLKGYTILHEVLTPPEISKLKTSILGIYEKQELHFSNYQLTKINDLNMARCLLKYDFKLFSQLAFNKLVLDLVKRLINQKFILGLQNGIINLGDNHNQSNWHRDLPYQNFVCNEIISLNALWALDNFTDINGGTCILPYSTHFNTTPSQEFINNHFIQPNLNAGDVLIFNSMLLHKAGINNTTNPRVSINHQYIRPFIQPQYKFHKMPEIIKHVMDDEQKSILGFNFKDAIDDIEWRQYKLDKIEHA</sequence>
<gene>
    <name evidence="2" type="ORF">CUN60_12230</name>
</gene>
<dbReference type="RefSeq" id="WP_102952312.1">
    <property type="nucleotide sequence ID" value="NZ_CP024847.1"/>
</dbReference>
<dbReference type="AlphaFoldDB" id="A0A2I7N993"/>
<organism evidence="2 3">
    <name type="scientific">Aquella oligotrophica</name>
    <dbReference type="NCBI Taxonomy" id="2067065"/>
    <lineage>
        <taxon>Bacteria</taxon>
        <taxon>Pseudomonadati</taxon>
        <taxon>Pseudomonadota</taxon>
        <taxon>Betaproteobacteria</taxon>
        <taxon>Neisseriales</taxon>
        <taxon>Neisseriaceae</taxon>
        <taxon>Aquella</taxon>
    </lineage>
</organism>
<dbReference type="PANTHER" id="PTHR20883:SF48">
    <property type="entry name" value="ECTOINE DIOXYGENASE"/>
    <property type="match status" value="1"/>
</dbReference>
<keyword evidence="3" id="KW-1185">Reference proteome</keyword>
<dbReference type="SUPFAM" id="SSF51197">
    <property type="entry name" value="Clavaminate synthase-like"/>
    <property type="match status" value="1"/>
</dbReference>
<dbReference type="GO" id="GO:0016706">
    <property type="term" value="F:2-oxoglutarate-dependent dioxygenase activity"/>
    <property type="evidence" value="ECO:0007669"/>
    <property type="project" value="UniProtKB-ARBA"/>
</dbReference>
<dbReference type="Proteomes" id="UP000236655">
    <property type="component" value="Chromosome"/>
</dbReference>
<proteinExistence type="predicted"/>
<dbReference type="KEGG" id="nba:CUN60_12230"/>
<name>A0A2I7N993_9NEIS</name>
<dbReference type="PANTHER" id="PTHR20883">
    <property type="entry name" value="PHYTANOYL-COA DIOXYGENASE DOMAIN CONTAINING 1"/>
    <property type="match status" value="1"/>
</dbReference>
<comment type="cofactor">
    <cofactor evidence="1">
        <name>Fe(2+)</name>
        <dbReference type="ChEBI" id="CHEBI:29033"/>
    </cofactor>
</comment>
<evidence type="ECO:0008006" key="4">
    <source>
        <dbReference type="Google" id="ProtNLM"/>
    </source>
</evidence>
<evidence type="ECO:0000313" key="2">
    <source>
        <dbReference type="EMBL" id="AUR53026.1"/>
    </source>
</evidence>
<dbReference type="GO" id="GO:0005506">
    <property type="term" value="F:iron ion binding"/>
    <property type="evidence" value="ECO:0007669"/>
    <property type="project" value="UniProtKB-ARBA"/>
</dbReference>